<keyword evidence="3" id="KW-1185">Reference proteome</keyword>
<keyword evidence="1" id="KW-0812">Transmembrane</keyword>
<keyword evidence="1" id="KW-1133">Transmembrane helix</keyword>
<reference evidence="2 3" key="1">
    <citation type="submission" date="2023-07" db="EMBL/GenBank/DDBJ databases">
        <title>Genomic Encyclopedia of Type Strains, Phase IV (KMG-IV): sequencing the most valuable type-strain genomes for metagenomic binning, comparative biology and taxonomic classification.</title>
        <authorList>
            <person name="Goeker M."/>
        </authorList>
    </citation>
    <scope>NUCLEOTIDE SEQUENCE [LARGE SCALE GENOMIC DNA]</scope>
    <source>
        <strain evidence="2 3">DSM 19154</strain>
    </source>
</reference>
<feature type="transmembrane region" description="Helical" evidence="1">
    <location>
        <begin position="159"/>
        <end position="177"/>
    </location>
</feature>
<sequence length="178" mass="20575">MFRKLYLNMFLVVYQVLLMGSVSDYINNKKANADKTFRNINGVIKDLRQLTVVPKLKGRQPLTQKQQKLTKLLMKYENKELSKEDNLTISKECATNIAQKYDLFLCFTYLVLLVTSFFFPFWDYIFSLSFSLFVVNALLLGLGVLFLGILSRFSLRQKLFLKIFGLVVIASLIIAAIF</sequence>
<protein>
    <submittedName>
        <fullName evidence="2">Uncharacterized protein</fullName>
    </submittedName>
</protein>
<dbReference type="EMBL" id="JAUSUA010000001">
    <property type="protein sequence ID" value="MDQ0205812.1"/>
    <property type="molecule type" value="Genomic_DNA"/>
</dbReference>
<evidence type="ECO:0000256" key="1">
    <source>
        <dbReference type="SAM" id="Phobius"/>
    </source>
</evidence>
<evidence type="ECO:0000313" key="2">
    <source>
        <dbReference type="EMBL" id="MDQ0205812.1"/>
    </source>
</evidence>
<proteinExistence type="predicted"/>
<organism evidence="2 3">
    <name type="scientific">Alkalicoccobacillus murimartini</name>
    <dbReference type="NCBI Taxonomy" id="171685"/>
    <lineage>
        <taxon>Bacteria</taxon>
        <taxon>Bacillati</taxon>
        <taxon>Bacillota</taxon>
        <taxon>Bacilli</taxon>
        <taxon>Bacillales</taxon>
        <taxon>Bacillaceae</taxon>
        <taxon>Alkalicoccobacillus</taxon>
    </lineage>
</organism>
<feature type="transmembrane region" description="Helical" evidence="1">
    <location>
        <begin position="101"/>
        <end position="119"/>
    </location>
</feature>
<gene>
    <name evidence="2" type="ORF">J2S05_000586</name>
</gene>
<accession>A0ABT9YF24</accession>
<evidence type="ECO:0000313" key="3">
    <source>
        <dbReference type="Proteomes" id="UP001225034"/>
    </source>
</evidence>
<feature type="transmembrane region" description="Helical" evidence="1">
    <location>
        <begin position="6"/>
        <end position="26"/>
    </location>
</feature>
<keyword evidence="1" id="KW-0472">Membrane</keyword>
<comment type="caution">
    <text evidence="2">The sequence shown here is derived from an EMBL/GenBank/DDBJ whole genome shotgun (WGS) entry which is preliminary data.</text>
</comment>
<dbReference type="Proteomes" id="UP001225034">
    <property type="component" value="Unassembled WGS sequence"/>
</dbReference>
<name>A0ABT9YF24_9BACI</name>
<dbReference type="RefSeq" id="WP_306979765.1">
    <property type="nucleotide sequence ID" value="NZ_JAUSUA010000001.1"/>
</dbReference>
<feature type="transmembrane region" description="Helical" evidence="1">
    <location>
        <begin position="125"/>
        <end position="147"/>
    </location>
</feature>